<dbReference type="Gene3D" id="3.30.530.20">
    <property type="match status" value="1"/>
</dbReference>
<reference evidence="1 2" key="1">
    <citation type="submission" date="2018-09" db="EMBL/GenBank/DDBJ databases">
        <title>Complete genome sequence of Euzebya sp. DY32-46 isolated from seawater of Pacific Ocean.</title>
        <authorList>
            <person name="Xu L."/>
            <person name="Wu Y.-H."/>
            <person name="Xu X.-W."/>
        </authorList>
    </citation>
    <scope>NUCLEOTIDE SEQUENCE [LARGE SCALE GENOMIC DNA]</scope>
    <source>
        <strain evidence="1 2">DY32-46</strain>
    </source>
</reference>
<dbReference type="InterPro" id="IPR019587">
    <property type="entry name" value="Polyketide_cyclase/dehydratase"/>
</dbReference>
<evidence type="ECO:0008006" key="3">
    <source>
        <dbReference type="Google" id="ProtNLM"/>
    </source>
</evidence>
<organism evidence="1 2">
    <name type="scientific">Euzebya pacifica</name>
    <dbReference type="NCBI Taxonomy" id="1608957"/>
    <lineage>
        <taxon>Bacteria</taxon>
        <taxon>Bacillati</taxon>
        <taxon>Actinomycetota</taxon>
        <taxon>Nitriliruptoria</taxon>
        <taxon>Euzebyales</taxon>
    </lineage>
</organism>
<dbReference type="InterPro" id="IPR023393">
    <property type="entry name" value="START-like_dom_sf"/>
</dbReference>
<dbReference type="RefSeq" id="WP_114592180.1">
    <property type="nucleotide sequence ID" value="NZ_CAXIBR010000175.1"/>
</dbReference>
<dbReference type="EMBL" id="CP031165">
    <property type="protein sequence ID" value="AXV07731.1"/>
    <property type="molecule type" value="Genomic_DNA"/>
</dbReference>
<proteinExistence type="predicted"/>
<evidence type="ECO:0000313" key="1">
    <source>
        <dbReference type="EMBL" id="AXV07731.1"/>
    </source>
</evidence>
<sequence>MREVTRTSHVDATPEAIWPDLVDGQRFAEWYAFCDEVEEPAPGTRVLLGSWGSQRSAVTTEIVTAEQPTRFAWRHVAEELDGRPAPAVAIDTTVEVVLEPAADGGTDVTITSRQRPRGAVQAIALKLLARRQLGGMLDQSLDMLAARHDGRATARGDDEGQ</sequence>
<dbReference type="KEGG" id="euz:DVS28_a3052"/>
<dbReference type="Pfam" id="PF10604">
    <property type="entry name" value="Polyketide_cyc2"/>
    <property type="match status" value="1"/>
</dbReference>
<protein>
    <recommendedName>
        <fullName evidence="3">Polyketide cyclase / dehydrase and lipid transport</fullName>
    </recommendedName>
</protein>
<evidence type="ECO:0000313" key="2">
    <source>
        <dbReference type="Proteomes" id="UP000264006"/>
    </source>
</evidence>
<name>A0A346XZT4_9ACTN</name>
<gene>
    <name evidence="1" type="ORF">DVS28_a3052</name>
</gene>
<accession>A0A346XZT4</accession>
<dbReference type="Proteomes" id="UP000264006">
    <property type="component" value="Chromosome"/>
</dbReference>
<dbReference type="AlphaFoldDB" id="A0A346XZT4"/>
<keyword evidence="2" id="KW-1185">Reference proteome</keyword>
<dbReference type="OrthoDB" id="9810827at2"/>
<dbReference type="SUPFAM" id="SSF55961">
    <property type="entry name" value="Bet v1-like"/>
    <property type="match status" value="1"/>
</dbReference>